<feature type="chain" id="PRO_5024960233" description="feruloyl esterase" evidence="9">
    <location>
        <begin position="21"/>
        <end position="296"/>
    </location>
</feature>
<gene>
    <name evidence="12" type="ORF">BDV29DRAFT_155304</name>
</gene>
<evidence type="ECO:0000256" key="5">
    <source>
        <dbReference type="ARBA" id="ARBA00022801"/>
    </source>
</evidence>
<dbReference type="EC" id="3.1.1.73" evidence="1"/>
<name>A0A5N5X4U8_9EURO</name>
<dbReference type="SUPFAM" id="SSF53474">
    <property type="entry name" value="alpha/beta-Hydrolases"/>
    <property type="match status" value="1"/>
</dbReference>
<dbReference type="OrthoDB" id="426718at2759"/>
<accession>A0A5N5X4U8</accession>
<evidence type="ECO:0000256" key="4">
    <source>
        <dbReference type="ARBA" id="ARBA00022729"/>
    </source>
</evidence>
<keyword evidence="3" id="KW-0858">Xylan degradation</keyword>
<evidence type="ECO:0000259" key="11">
    <source>
        <dbReference type="Pfam" id="PF03893"/>
    </source>
</evidence>
<sequence length="296" mass="32325">MHHLAKLLTALTACAGLATAFPTGALTPREVSPQFLKRLTLYAQYSAAAYCSHNTNSLNTKIACSVGNCPPVEEANTKTLTEFEDSELFGDVAGFLAVDETNKQIVLSFRGTRSIETWIANLHMTKKDVGQICDGCKVHTGFWKSRESVAGTTVGGVKMAMEMYPEFRLAVMGHSFGGAVATVAATVLRKGGFKVELYNYGAPRVGNEEFTEYVSGQGSNFRITHSNDIVPRLPPRALGFRQTSPEYWIPAGDNATVGTADVVMINEADSELRNAGQKIQSIEAHKWYTEHIYECK</sequence>
<feature type="domain" description="Mono-/di-acylglycerol lipase N-terminal" evidence="11">
    <location>
        <begin position="14"/>
        <end position="77"/>
    </location>
</feature>
<dbReference type="InterPro" id="IPR002921">
    <property type="entry name" value="Fungal_lipase-type"/>
</dbReference>
<dbReference type="Proteomes" id="UP000326565">
    <property type="component" value="Unassembled WGS sequence"/>
</dbReference>
<dbReference type="PANTHER" id="PTHR46640:SF1">
    <property type="entry name" value="FUNGAL LIPASE-LIKE DOMAIN-CONTAINING PROTEIN-RELATED"/>
    <property type="match status" value="1"/>
</dbReference>
<dbReference type="Gene3D" id="3.40.50.1820">
    <property type="entry name" value="alpha/beta hydrolase"/>
    <property type="match status" value="1"/>
</dbReference>
<keyword evidence="2" id="KW-0719">Serine esterase</keyword>
<evidence type="ECO:0000256" key="7">
    <source>
        <dbReference type="ARBA" id="ARBA00037991"/>
    </source>
</evidence>
<keyword evidence="5 12" id="KW-0378">Hydrolase</keyword>
<evidence type="ECO:0000313" key="12">
    <source>
        <dbReference type="EMBL" id="KAB8075783.1"/>
    </source>
</evidence>
<comment type="similarity">
    <text evidence="7">Belongs to the AB hydrolase superfamily. FaeA family.</text>
</comment>
<dbReference type="CDD" id="cd00519">
    <property type="entry name" value="Lipase_3"/>
    <property type="match status" value="1"/>
</dbReference>
<dbReference type="Pfam" id="PF01764">
    <property type="entry name" value="Lipase_3"/>
    <property type="match status" value="1"/>
</dbReference>
<keyword evidence="3" id="KW-0624">Polysaccharide degradation</keyword>
<dbReference type="GO" id="GO:0030600">
    <property type="term" value="F:feruloyl esterase activity"/>
    <property type="evidence" value="ECO:0007669"/>
    <property type="project" value="UniProtKB-EC"/>
</dbReference>
<evidence type="ECO:0000256" key="2">
    <source>
        <dbReference type="ARBA" id="ARBA00022487"/>
    </source>
</evidence>
<dbReference type="InterPro" id="IPR029058">
    <property type="entry name" value="AB_hydrolase_fold"/>
</dbReference>
<evidence type="ECO:0000259" key="10">
    <source>
        <dbReference type="Pfam" id="PF01764"/>
    </source>
</evidence>
<proteinExistence type="inferred from homology"/>
<keyword evidence="4 9" id="KW-0732">Signal</keyword>
<evidence type="ECO:0000256" key="9">
    <source>
        <dbReference type="SAM" id="SignalP"/>
    </source>
</evidence>
<protein>
    <recommendedName>
        <fullName evidence="1">feruloyl esterase</fullName>
        <ecNumber evidence="1">3.1.1.73</ecNumber>
    </recommendedName>
    <alternativeName>
        <fullName evidence="8">Ferulic acid esterase A</fullName>
    </alternativeName>
</protein>
<dbReference type="AlphaFoldDB" id="A0A5N5X4U8"/>
<keyword evidence="13" id="KW-1185">Reference proteome</keyword>
<evidence type="ECO:0000256" key="8">
    <source>
        <dbReference type="ARBA" id="ARBA00041313"/>
    </source>
</evidence>
<dbReference type="PANTHER" id="PTHR46640">
    <property type="entry name" value="TRIACYLGLYCEROL LIPASE, PUTATIVE (AFU_ORTHOLOGUE AFUA_6G06510)-RELATED"/>
    <property type="match status" value="1"/>
</dbReference>
<evidence type="ECO:0000256" key="6">
    <source>
        <dbReference type="ARBA" id="ARBA00034075"/>
    </source>
</evidence>
<dbReference type="EMBL" id="ML732189">
    <property type="protein sequence ID" value="KAB8075783.1"/>
    <property type="molecule type" value="Genomic_DNA"/>
</dbReference>
<dbReference type="GO" id="GO:0016042">
    <property type="term" value="P:lipid catabolic process"/>
    <property type="evidence" value="ECO:0007669"/>
    <property type="project" value="InterPro"/>
</dbReference>
<evidence type="ECO:0000313" key="13">
    <source>
        <dbReference type="Proteomes" id="UP000326565"/>
    </source>
</evidence>
<dbReference type="InterPro" id="IPR051299">
    <property type="entry name" value="AB_hydrolase_lip/est"/>
</dbReference>
<keyword evidence="3" id="KW-0119">Carbohydrate metabolism</keyword>
<evidence type="ECO:0000256" key="3">
    <source>
        <dbReference type="ARBA" id="ARBA00022651"/>
    </source>
</evidence>
<reference evidence="12 13" key="1">
    <citation type="submission" date="2019-04" db="EMBL/GenBank/DDBJ databases">
        <title>Friends and foes A comparative genomics study of 23 Aspergillus species from section Flavi.</title>
        <authorList>
            <consortium name="DOE Joint Genome Institute"/>
            <person name="Kjaerbolling I."/>
            <person name="Vesth T."/>
            <person name="Frisvad J.C."/>
            <person name="Nybo J.L."/>
            <person name="Theobald S."/>
            <person name="Kildgaard S."/>
            <person name="Isbrandt T."/>
            <person name="Kuo A."/>
            <person name="Sato A."/>
            <person name="Lyhne E.K."/>
            <person name="Kogle M.E."/>
            <person name="Wiebenga A."/>
            <person name="Kun R.S."/>
            <person name="Lubbers R.J."/>
            <person name="Makela M.R."/>
            <person name="Barry K."/>
            <person name="Chovatia M."/>
            <person name="Clum A."/>
            <person name="Daum C."/>
            <person name="Haridas S."/>
            <person name="He G."/>
            <person name="LaButti K."/>
            <person name="Lipzen A."/>
            <person name="Mondo S."/>
            <person name="Riley R."/>
            <person name="Salamov A."/>
            <person name="Simmons B.A."/>
            <person name="Magnuson J.K."/>
            <person name="Henrissat B."/>
            <person name="Mortensen U.H."/>
            <person name="Larsen T.O."/>
            <person name="Devries R.P."/>
            <person name="Grigoriev I.V."/>
            <person name="Machida M."/>
            <person name="Baker S.E."/>
            <person name="Andersen M.R."/>
        </authorList>
    </citation>
    <scope>NUCLEOTIDE SEQUENCE [LARGE SCALE GENOMIC DNA]</scope>
    <source>
        <strain evidence="12 13">CBS 151.66</strain>
    </source>
</reference>
<evidence type="ECO:0000256" key="1">
    <source>
        <dbReference type="ARBA" id="ARBA00013091"/>
    </source>
</evidence>
<organism evidence="12 13">
    <name type="scientific">Aspergillus leporis</name>
    <dbReference type="NCBI Taxonomy" id="41062"/>
    <lineage>
        <taxon>Eukaryota</taxon>
        <taxon>Fungi</taxon>
        <taxon>Dikarya</taxon>
        <taxon>Ascomycota</taxon>
        <taxon>Pezizomycotina</taxon>
        <taxon>Eurotiomycetes</taxon>
        <taxon>Eurotiomycetidae</taxon>
        <taxon>Eurotiales</taxon>
        <taxon>Aspergillaceae</taxon>
        <taxon>Aspergillus</taxon>
        <taxon>Aspergillus subgen. Circumdati</taxon>
    </lineage>
</organism>
<feature type="domain" description="Fungal lipase-type" evidence="10">
    <location>
        <begin position="106"/>
        <end position="236"/>
    </location>
</feature>
<dbReference type="InterPro" id="IPR005592">
    <property type="entry name" value="Mono/diacylglycerol_lipase_N"/>
</dbReference>
<dbReference type="Pfam" id="PF03893">
    <property type="entry name" value="Lipase3_N"/>
    <property type="match status" value="1"/>
</dbReference>
<dbReference type="GO" id="GO:0045493">
    <property type="term" value="P:xylan catabolic process"/>
    <property type="evidence" value="ECO:0007669"/>
    <property type="project" value="UniProtKB-KW"/>
</dbReference>
<comment type="catalytic activity">
    <reaction evidence="6">
        <text>feruloyl-polysaccharide + H2O = ferulate + polysaccharide.</text>
        <dbReference type="EC" id="3.1.1.73"/>
    </reaction>
</comment>
<feature type="signal peptide" evidence="9">
    <location>
        <begin position="1"/>
        <end position="20"/>
    </location>
</feature>